<keyword evidence="8" id="KW-1185">Reference proteome</keyword>
<evidence type="ECO:0000256" key="5">
    <source>
        <dbReference type="SAM" id="MobiDB-lite"/>
    </source>
</evidence>
<evidence type="ECO:0000256" key="2">
    <source>
        <dbReference type="ARBA" id="ARBA00022723"/>
    </source>
</evidence>
<dbReference type="GO" id="GO:0008270">
    <property type="term" value="F:zinc ion binding"/>
    <property type="evidence" value="ECO:0007669"/>
    <property type="project" value="UniProtKB-KW"/>
</dbReference>
<dbReference type="Proteomes" id="UP001190926">
    <property type="component" value="Unassembled WGS sequence"/>
</dbReference>
<accession>A0AAD4P0P1</accession>
<feature type="compositionally biased region" description="Pro residues" evidence="5">
    <location>
        <begin position="55"/>
        <end position="64"/>
    </location>
</feature>
<keyword evidence="3" id="KW-0863">Zinc-finger</keyword>
<organism evidence="7 8">
    <name type="scientific">Perilla frutescens var. hirtella</name>
    <name type="common">Perilla citriodora</name>
    <name type="synonym">Perilla setoyensis</name>
    <dbReference type="NCBI Taxonomy" id="608512"/>
    <lineage>
        <taxon>Eukaryota</taxon>
        <taxon>Viridiplantae</taxon>
        <taxon>Streptophyta</taxon>
        <taxon>Embryophyta</taxon>
        <taxon>Tracheophyta</taxon>
        <taxon>Spermatophyta</taxon>
        <taxon>Magnoliopsida</taxon>
        <taxon>eudicotyledons</taxon>
        <taxon>Gunneridae</taxon>
        <taxon>Pentapetalae</taxon>
        <taxon>asterids</taxon>
        <taxon>lamiids</taxon>
        <taxon>Lamiales</taxon>
        <taxon>Lamiaceae</taxon>
        <taxon>Nepetoideae</taxon>
        <taxon>Elsholtzieae</taxon>
        <taxon>Perilla</taxon>
    </lineage>
</organism>
<dbReference type="Pfam" id="PF04570">
    <property type="entry name" value="zf-FLZ"/>
    <property type="match status" value="1"/>
</dbReference>
<gene>
    <name evidence="7" type="ORF">C2S53_008451</name>
</gene>
<dbReference type="InterPro" id="IPR007650">
    <property type="entry name" value="Zf-FLZ_dom"/>
</dbReference>
<comment type="caution">
    <text evidence="7">The sequence shown here is derived from an EMBL/GenBank/DDBJ whole genome shotgun (WGS) entry which is preliminary data.</text>
</comment>
<comment type="similarity">
    <text evidence="1">Belongs to the FLZ family.</text>
</comment>
<sequence>MGFCSEECRNRQMYLDDMKKIEISTRRILASFHERRRHRGGRCETRGFGGTVPAAAPPPIFSSK</sequence>
<dbReference type="InterPro" id="IPR044181">
    <property type="entry name" value="FLZ17/18"/>
</dbReference>
<keyword evidence="2" id="KW-0479">Metal-binding</keyword>
<evidence type="ECO:0000259" key="6">
    <source>
        <dbReference type="PROSITE" id="PS51795"/>
    </source>
</evidence>
<dbReference type="EMBL" id="SDAM02001843">
    <property type="protein sequence ID" value="KAH6821846.1"/>
    <property type="molecule type" value="Genomic_DNA"/>
</dbReference>
<dbReference type="PANTHER" id="PTHR47847">
    <property type="entry name" value="FCS-LIKE ZINC FINGER 17"/>
    <property type="match status" value="1"/>
</dbReference>
<evidence type="ECO:0000313" key="7">
    <source>
        <dbReference type="EMBL" id="KAH6821846.1"/>
    </source>
</evidence>
<dbReference type="PROSITE" id="PS51795">
    <property type="entry name" value="ZF_FLZ"/>
    <property type="match status" value="1"/>
</dbReference>
<keyword evidence="3" id="KW-0862">Zinc</keyword>
<protein>
    <recommendedName>
        <fullName evidence="6">FLZ-type domain-containing protein</fullName>
    </recommendedName>
</protein>
<feature type="zinc finger region" description="FLZ-type" evidence="4">
    <location>
        <begin position="1"/>
        <end position="20"/>
    </location>
</feature>
<dbReference type="PANTHER" id="PTHR47847:SF2">
    <property type="entry name" value="FCS-LIKE ZINC FINGER 17-RELATED"/>
    <property type="match status" value="1"/>
</dbReference>
<feature type="domain" description="FLZ-type" evidence="6">
    <location>
        <begin position="1"/>
        <end position="20"/>
    </location>
</feature>
<evidence type="ECO:0000313" key="8">
    <source>
        <dbReference type="Proteomes" id="UP001190926"/>
    </source>
</evidence>
<proteinExistence type="inferred from homology"/>
<name>A0AAD4P0P1_PERFH</name>
<evidence type="ECO:0000256" key="3">
    <source>
        <dbReference type="ARBA" id="ARBA00022771"/>
    </source>
</evidence>
<feature type="region of interest" description="Disordered" evidence="5">
    <location>
        <begin position="40"/>
        <end position="64"/>
    </location>
</feature>
<dbReference type="AlphaFoldDB" id="A0AAD4P0P1"/>
<evidence type="ECO:0000256" key="1">
    <source>
        <dbReference type="ARBA" id="ARBA00009374"/>
    </source>
</evidence>
<reference evidence="7 8" key="1">
    <citation type="journal article" date="2021" name="Nat. Commun.">
        <title>Incipient diploidization of the medicinal plant Perilla within 10,000 years.</title>
        <authorList>
            <person name="Zhang Y."/>
            <person name="Shen Q."/>
            <person name="Leng L."/>
            <person name="Zhang D."/>
            <person name="Chen S."/>
            <person name="Shi Y."/>
            <person name="Ning Z."/>
            <person name="Chen S."/>
        </authorList>
    </citation>
    <scope>NUCLEOTIDE SEQUENCE [LARGE SCALE GENOMIC DNA]</scope>
    <source>
        <strain evidence="8">cv. PC099</strain>
    </source>
</reference>
<evidence type="ECO:0000256" key="4">
    <source>
        <dbReference type="PROSITE-ProRule" id="PRU01131"/>
    </source>
</evidence>